<reference evidence="1 2" key="1">
    <citation type="journal article" date="2018" name="Sci. Rep.">
        <title>Genomic signatures of local adaptation to the degree of environmental predictability in rotifers.</title>
        <authorList>
            <person name="Franch-Gras L."/>
            <person name="Hahn C."/>
            <person name="Garcia-Roger E.M."/>
            <person name="Carmona M.J."/>
            <person name="Serra M."/>
            <person name="Gomez A."/>
        </authorList>
    </citation>
    <scope>NUCLEOTIDE SEQUENCE [LARGE SCALE GENOMIC DNA]</scope>
    <source>
        <strain evidence="1">HYR1</strain>
    </source>
</reference>
<gene>
    <name evidence="1" type="ORF">BpHYR1_042513</name>
</gene>
<dbReference type="Proteomes" id="UP000276133">
    <property type="component" value="Unassembled WGS sequence"/>
</dbReference>
<protein>
    <submittedName>
        <fullName evidence="1">Uncharacterized protein</fullName>
    </submittedName>
</protein>
<dbReference type="EMBL" id="REGN01000651">
    <property type="protein sequence ID" value="RNA40370.1"/>
    <property type="molecule type" value="Genomic_DNA"/>
</dbReference>
<dbReference type="AlphaFoldDB" id="A0A3M7SXQ8"/>
<comment type="caution">
    <text evidence="1">The sequence shown here is derived from an EMBL/GenBank/DDBJ whole genome shotgun (WGS) entry which is preliminary data.</text>
</comment>
<accession>A0A3M7SXQ8</accession>
<proteinExistence type="predicted"/>
<evidence type="ECO:0000313" key="1">
    <source>
        <dbReference type="EMBL" id="RNA40370.1"/>
    </source>
</evidence>
<organism evidence="1 2">
    <name type="scientific">Brachionus plicatilis</name>
    <name type="common">Marine rotifer</name>
    <name type="synonym">Brachionus muelleri</name>
    <dbReference type="NCBI Taxonomy" id="10195"/>
    <lineage>
        <taxon>Eukaryota</taxon>
        <taxon>Metazoa</taxon>
        <taxon>Spiralia</taxon>
        <taxon>Gnathifera</taxon>
        <taxon>Rotifera</taxon>
        <taxon>Eurotatoria</taxon>
        <taxon>Monogononta</taxon>
        <taxon>Pseudotrocha</taxon>
        <taxon>Ploima</taxon>
        <taxon>Brachionidae</taxon>
        <taxon>Brachionus</taxon>
    </lineage>
</organism>
<name>A0A3M7SXQ8_BRAPC</name>
<keyword evidence="2" id="KW-1185">Reference proteome</keyword>
<evidence type="ECO:0000313" key="2">
    <source>
        <dbReference type="Proteomes" id="UP000276133"/>
    </source>
</evidence>
<sequence>MKWYIFAEFDKPSVSTYEHIFGPYIPVKSTSLKSFSVIIDFEMFYKFRIGFILSILSNVNISPLK</sequence>